<organism evidence="2 3">
    <name type="scientific">Dissophora globulifera</name>
    <dbReference type="NCBI Taxonomy" id="979702"/>
    <lineage>
        <taxon>Eukaryota</taxon>
        <taxon>Fungi</taxon>
        <taxon>Fungi incertae sedis</taxon>
        <taxon>Mucoromycota</taxon>
        <taxon>Mortierellomycotina</taxon>
        <taxon>Mortierellomycetes</taxon>
        <taxon>Mortierellales</taxon>
        <taxon>Mortierellaceae</taxon>
        <taxon>Dissophora</taxon>
    </lineage>
</organism>
<evidence type="ECO:0000256" key="1">
    <source>
        <dbReference type="SAM" id="MobiDB-lite"/>
    </source>
</evidence>
<dbReference type="AlphaFoldDB" id="A0A9P6UHY8"/>
<feature type="compositionally biased region" description="Acidic residues" evidence="1">
    <location>
        <begin position="9"/>
        <end position="21"/>
    </location>
</feature>
<protein>
    <submittedName>
        <fullName evidence="2">Uncharacterized protein</fullName>
    </submittedName>
</protein>
<accession>A0A9P6UHY8</accession>
<gene>
    <name evidence="2" type="ORF">BGZ99_002527</name>
</gene>
<dbReference type="Proteomes" id="UP000738325">
    <property type="component" value="Unassembled WGS sequence"/>
</dbReference>
<feature type="compositionally biased region" description="Low complexity" evidence="1">
    <location>
        <begin position="45"/>
        <end position="65"/>
    </location>
</feature>
<comment type="caution">
    <text evidence="2">The sequence shown here is derived from an EMBL/GenBank/DDBJ whole genome shotgun (WGS) entry which is preliminary data.</text>
</comment>
<reference evidence="2" key="1">
    <citation type="journal article" date="2020" name="Fungal Divers.">
        <title>Resolving the Mortierellaceae phylogeny through synthesis of multi-gene phylogenetics and phylogenomics.</title>
        <authorList>
            <person name="Vandepol N."/>
            <person name="Liber J."/>
            <person name="Desiro A."/>
            <person name="Na H."/>
            <person name="Kennedy M."/>
            <person name="Barry K."/>
            <person name="Grigoriev I.V."/>
            <person name="Miller A.N."/>
            <person name="O'Donnell K."/>
            <person name="Stajich J.E."/>
            <person name="Bonito G."/>
        </authorList>
    </citation>
    <scope>NUCLEOTIDE SEQUENCE</scope>
    <source>
        <strain evidence="2">REB-010B</strain>
    </source>
</reference>
<evidence type="ECO:0000313" key="3">
    <source>
        <dbReference type="Proteomes" id="UP000738325"/>
    </source>
</evidence>
<keyword evidence="3" id="KW-1185">Reference proteome</keyword>
<proteinExistence type="predicted"/>
<feature type="region of interest" description="Disordered" evidence="1">
    <location>
        <begin position="1"/>
        <end position="67"/>
    </location>
</feature>
<dbReference type="EMBL" id="JAAAIP010001763">
    <property type="protein sequence ID" value="KAG0304027.1"/>
    <property type="molecule type" value="Genomic_DNA"/>
</dbReference>
<name>A0A9P6UHY8_9FUNG</name>
<feature type="compositionally biased region" description="Polar residues" evidence="1">
    <location>
        <begin position="22"/>
        <end position="40"/>
    </location>
</feature>
<evidence type="ECO:0000313" key="2">
    <source>
        <dbReference type="EMBL" id="KAG0304027.1"/>
    </source>
</evidence>
<sequence length="150" mass="16739">MARWSCGNDVEEPQETSDESDWSLTPSQEFDPSTSQQPSEPLQEPGPSSPQVSGPSTSSLPSTTSEMEEYWRMVQELHVSLNLSQSGFDIFYRQMLTFIIAQGKPDIMLITTMRDKMDLLSDAISLQAKGDAADTIDTIDTIVVYDDHEE</sequence>